<dbReference type="Proteomes" id="UP000469724">
    <property type="component" value="Unassembled WGS sequence"/>
</dbReference>
<evidence type="ECO:0000259" key="5">
    <source>
        <dbReference type="Pfam" id="PF09084"/>
    </source>
</evidence>
<proteinExistence type="inferred from homology"/>
<reference evidence="6 7" key="1">
    <citation type="submission" date="2020-02" db="EMBL/GenBank/DDBJ databases">
        <title>Comparative genomics of sulfur disproportionating microorganisms.</title>
        <authorList>
            <person name="Ward L.M."/>
            <person name="Bertran E."/>
            <person name="Johnston D.T."/>
        </authorList>
    </citation>
    <scope>NUCLEOTIDE SEQUENCE [LARGE SCALE GENOMIC DNA]</scope>
    <source>
        <strain evidence="6 7">DSM 3696</strain>
    </source>
</reference>
<evidence type="ECO:0000313" key="6">
    <source>
        <dbReference type="EMBL" id="NDY56740.1"/>
    </source>
</evidence>
<protein>
    <submittedName>
        <fullName evidence="6">ABC transporter substrate-binding protein</fullName>
    </submittedName>
</protein>
<dbReference type="EMBL" id="JAAGRQ010000026">
    <property type="protein sequence ID" value="NDY56740.1"/>
    <property type="molecule type" value="Genomic_DNA"/>
</dbReference>
<dbReference type="PANTHER" id="PTHR30024">
    <property type="entry name" value="ALIPHATIC SULFONATES-BINDING PROTEIN-RELATED"/>
    <property type="match status" value="1"/>
</dbReference>
<evidence type="ECO:0000256" key="2">
    <source>
        <dbReference type="ARBA" id="ARBA00010742"/>
    </source>
</evidence>
<dbReference type="Gene3D" id="3.40.190.10">
    <property type="entry name" value="Periplasmic binding protein-like II"/>
    <property type="match status" value="2"/>
</dbReference>
<evidence type="ECO:0000256" key="1">
    <source>
        <dbReference type="ARBA" id="ARBA00004418"/>
    </source>
</evidence>
<keyword evidence="7" id="KW-1185">Reference proteome</keyword>
<dbReference type="AlphaFoldDB" id="A0A7K3NKM9"/>
<name>A0A7K3NKM9_9BACT</name>
<comment type="similarity">
    <text evidence="2">Belongs to the bacterial solute-binding protein SsuA/TauA family.</text>
</comment>
<feature type="signal peptide" evidence="4">
    <location>
        <begin position="1"/>
        <end position="30"/>
    </location>
</feature>
<feature type="chain" id="PRO_5029876929" evidence="4">
    <location>
        <begin position="31"/>
        <end position="344"/>
    </location>
</feature>
<feature type="domain" description="SsuA/THI5-like" evidence="5">
    <location>
        <begin position="58"/>
        <end position="269"/>
    </location>
</feature>
<keyword evidence="3 4" id="KW-0732">Signal</keyword>
<evidence type="ECO:0000256" key="4">
    <source>
        <dbReference type="SAM" id="SignalP"/>
    </source>
</evidence>
<dbReference type="GO" id="GO:0042597">
    <property type="term" value="C:periplasmic space"/>
    <property type="evidence" value="ECO:0007669"/>
    <property type="project" value="UniProtKB-SubCell"/>
</dbReference>
<dbReference type="PANTHER" id="PTHR30024:SF47">
    <property type="entry name" value="TAURINE-BINDING PERIPLASMIC PROTEIN"/>
    <property type="match status" value="1"/>
</dbReference>
<dbReference type="SUPFAM" id="SSF53850">
    <property type="entry name" value="Periplasmic binding protein-like II"/>
    <property type="match status" value="1"/>
</dbReference>
<comment type="caution">
    <text evidence="6">The sequence shown here is derived from an EMBL/GenBank/DDBJ whole genome shotgun (WGS) entry which is preliminary data.</text>
</comment>
<accession>A0A7K3NKM9</accession>
<gene>
    <name evidence="6" type="ORF">G3N56_08280</name>
</gene>
<dbReference type="RefSeq" id="WP_163301788.1">
    <property type="nucleotide sequence ID" value="NZ_JAAGRQ010000026.1"/>
</dbReference>
<organism evidence="6 7">
    <name type="scientific">Desulfolutivibrio sulfodismutans</name>
    <dbReference type="NCBI Taxonomy" id="63561"/>
    <lineage>
        <taxon>Bacteria</taxon>
        <taxon>Pseudomonadati</taxon>
        <taxon>Thermodesulfobacteriota</taxon>
        <taxon>Desulfovibrionia</taxon>
        <taxon>Desulfovibrionales</taxon>
        <taxon>Desulfovibrionaceae</taxon>
        <taxon>Desulfolutivibrio</taxon>
    </lineage>
</organism>
<dbReference type="Pfam" id="PF09084">
    <property type="entry name" value="NMT1"/>
    <property type="match status" value="1"/>
</dbReference>
<sequence length="344" mass="37080">MCIAKNFIKCSVGFVIVAMFISLSVNFGNATDAGSAASDGKSLQQIIVGQPGHDDYGIPLYLADKLGYFKEEGLAVQFMNFKSSPLSVASLLAGEIQFCLTSYDQALKTFEKGKILKIVLTTTEKHPWCLLARPEITSLKDLKGKTISAKMPGSGPRAFATSIVIHGGLDPNKDVTFVDLPETAILPAYINGDIDATVGSGIRKAEMLSRGAVVLADMNDPAQHKAILETDTFPLKVVLATDDYLKSNPEIAQKFVTAAYRAMQWEKAHSSAEIAEKVSEYFLGSVSQEVVDDIRRAFSHTGLVTAGGHKAIEKQSLSVGLINKPVPMESVVDMSYQEKAAAKQ</sequence>
<evidence type="ECO:0000256" key="3">
    <source>
        <dbReference type="ARBA" id="ARBA00022729"/>
    </source>
</evidence>
<comment type="subcellular location">
    <subcellularLocation>
        <location evidence="1">Periplasm</location>
    </subcellularLocation>
</comment>
<dbReference type="InterPro" id="IPR015168">
    <property type="entry name" value="SsuA/THI5"/>
</dbReference>
<evidence type="ECO:0000313" key="7">
    <source>
        <dbReference type="Proteomes" id="UP000469724"/>
    </source>
</evidence>